<proteinExistence type="predicted"/>
<name>A0ACC0XQL0_9ROSI</name>
<accession>A0ACC0XQL0</accession>
<comment type="caution">
    <text evidence="1">The sequence shown here is derived from an EMBL/GenBank/DDBJ whole genome shotgun (WGS) entry which is preliminary data.</text>
</comment>
<protein>
    <submittedName>
        <fullName evidence="1">Uncharacterized protein</fullName>
    </submittedName>
</protein>
<keyword evidence="2" id="KW-1185">Reference proteome</keyword>
<sequence>MENLMMMRMTRFDTWRNLKLQRLLQDIKMMMKN</sequence>
<evidence type="ECO:0000313" key="2">
    <source>
        <dbReference type="Proteomes" id="UP001163603"/>
    </source>
</evidence>
<organism evidence="1 2">
    <name type="scientific">Pistacia integerrima</name>
    <dbReference type="NCBI Taxonomy" id="434235"/>
    <lineage>
        <taxon>Eukaryota</taxon>
        <taxon>Viridiplantae</taxon>
        <taxon>Streptophyta</taxon>
        <taxon>Embryophyta</taxon>
        <taxon>Tracheophyta</taxon>
        <taxon>Spermatophyta</taxon>
        <taxon>Magnoliopsida</taxon>
        <taxon>eudicotyledons</taxon>
        <taxon>Gunneridae</taxon>
        <taxon>Pentapetalae</taxon>
        <taxon>rosids</taxon>
        <taxon>malvids</taxon>
        <taxon>Sapindales</taxon>
        <taxon>Anacardiaceae</taxon>
        <taxon>Pistacia</taxon>
    </lineage>
</organism>
<dbReference type="EMBL" id="CM047746">
    <property type="protein sequence ID" value="KAJ0020539.1"/>
    <property type="molecule type" value="Genomic_DNA"/>
</dbReference>
<evidence type="ECO:0000313" key="1">
    <source>
        <dbReference type="EMBL" id="KAJ0020539.1"/>
    </source>
</evidence>
<dbReference type="Proteomes" id="UP001163603">
    <property type="component" value="Chromosome 11"/>
</dbReference>
<gene>
    <name evidence="1" type="ORF">Pint_30886</name>
</gene>
<reference evidence="2" key="1">
    <citation type="journal article" date="2023" name="G3 (Bethesda)">
        <title>Genome assembly and association tests identify interacting loci associated with vigor, precocity, and sex in interspecific pistachio rootstocks.</title>
        <authorList>
            <person name="Palmer W."/>
            <person name="Jacygrad E."/>
            <person name="Sagayaradj S."/>
            <person name="Cavanaugh K."/>
            <person name="Han R."/>
            <person name="Bertier L."/>
            <person name="Beede B."/>
            <person name="Kafkas S."/>
            <person name="Golino D."/>
            <person name="Preece J."/>
            <person name="Michelmore R."/>
        </authorList>
    </citation>
    <scope>NUCLEOTIDE SEQUENCE [LARGE SCALE GENOMIC DNA]</scope>
</reference>